<keyword evidence="4" id="KW-1185">Reference proteome</keyword>
<proteinExistence type="predicted"/>
<dbReference type="GO" id="GO:0006310">
    <property type="term" value="P:DNA recombination"/>
    <property type="evidence" value="ECO:0007669"/>
    <property type="project" value="UniProtKB-KW"/>
</dbReference>
<organism evidence="3 4">
    <name type="scientific">Sporolituus thermophilus DSM 23256</name>
    <dbReference type="NCBI Taxonomy" id="1123285"/>
    <lineage>
        <taxon>Bacteria</taxon>
        <taxon>Bacillati</taxon>
        <taxon>Bacillota</taxon>
        <taxon>Negativicutes</taxon>
        <taxon>Selenomonadales</taxon>
        <taxon>Sporomusaceae</taxon>
        <taxon>Sporolituus</taxon>
    </lineage>
</organism>
<accession>A0A1G7MT50</accession>
<dbReference type="SUPFAM" id="SSF56349">
    <property type="entry name" value="DNA breaking-rejoining enzymes"/>
    <property type="match status" value="1"/>
</dbReference>
<protein>
    <submittedName>
        <fullName evidence="3">Phage integrase family protein</fullName>
    </submittedName>
</protein>
<gene>
    <name evidence="3" type="ORF">SAMN05660235_02292</name>
</gene>
<sequence length="141" mass="16342">MDCRHKTPYSYRRLPVPPEVVRELKRLKRLQAENRLKYGELYFDDDLVICSEIGQPYNPNTFDKVYKAMLDKAGLPKGKDGFCFHDMRHTHATLLLKKGVNVKVVLERLGHASVKVTLDTYSHVLPDMQEQVLEKLKGIFV</sequence>
<reference evidence="4" key="1">
    <citation type="submission" date="2016-10" db="EMBL/GenBank/DDBJ databases">
        <authorList>
            <person name="Varghese N."/>
            <person name="Submissions S."/>
        </authorList>
    </citation>
    <scope>NUCLEOTIDE SEQUENCE [LARGE SCALE GENOMIC DNA]</scope>
    <source>
        <strain evidence="4">DSM 23256</strain>
    </source>
</reference>
<evidence type="ECO:0000259" key="2">
    <source>
        <dbReference type="PROSITE" id="PS51898"/>
    </source>
</evidence>
<feature type="domain" description="Tyr recombinase" evidence="2">
    <location>
        <begin position="1"/>
        <end position="134"/>
    </location>
</feature>
<dbReference type="PROSITE" id="PS51898">
    <property type="entry name" value="TYR_RECOMBINASE"/>
    <property type="match status" value="1"/>
</dbReference>
<evidence type="ECO:0000313" key="3">
    <source>
        <dbReference type="EMBL" id="SDF64922.1"/>
    </source>
</evidence>
<dbReference type="InterPro" id="IPR002104">
    <property type="entry name" value="Integrase_catalytic"/>
</dbReference>
<dbReference type="GO" id="GO:0003677">
    <property type="term" value="F:DNA binding"/>
    <property type="evidence" value="ECO:0007669"/>
    <property type="project" value="InterPro"/>
</dbReference>
<dbReference type="GO" id="GO:0015074">
    <property type="term" value="P:DNA integration"/>
    <property type="evidence" value="ECO:0007669"/>
    <property type="project" value="InterPro"/>
</dbReference>
<dbReference type="PANTHER" id="PTHR30349:SF64">
    <property type="entry name" value="PROPHAGE INTEGRASE INTD-RELATED"/>
    <property type="match status" value="1"/>
</dbReference>
<name>A0A1G7MT50_9FIRM</name>
<dbReference type="Pfam" id="PF00589">
    <property type="entry name" value="Phage_integrase"/>
    <property type="match status" value="1"/>
</dbReference>
<dbReference type="Gene3D" id="1.10.443.10">
    <property type="entry name" value="Intergrase catalytic core"/>
    <property type="match status" value="1"/>
</dbReference>
<evidence type="ECO:0000256" key="1">
    <source>
        <dbReference type="ARBA" id="ARBA00023172"/>
    </source>
</evidence>
<dbReference type="STRING" id="1123285.SAMN05660235_02292"/>
<evidence type="ECO:0000313" key="4">
    <source>
        <dbReference type="Proteomes" id="UP000243333"/>
    </source>
</evidence>
<dbReference type="InterPro" id="IPR011010">
    <property type="entry name" value="DNA_brk_join_enz"/>
</dbReference>
<dbReference type="InterPro" id="IPR013762">
    <property type="entry name" value="Integrase-like_cat_sf"/>
</dbReference>
<dbReference type="AlphaFoldDB" id="A0A1G7MT50"/>
<dbReference type="PANTHER" id="PTHR30349">
    <property type="entry name" value="PHAGE INTEGRASE-RELATED"/>
    <property type="match status" value="1"/>
</dbReference>
<dbReference type="EMBL" id="FNBU01000019">
    <property type="protein sequence ID" value="SDF64922.1"/>
    <property type="molecule type" value="Genomic_DNA"/>
</dbReference>
<keyword evidence="1" id="KW-0233">DNA recombination</keyword>
<dbReference type="CDD" id="cd01189">
    <property type="entry name" value="INT_ICEBs1_C_like"/>
    <property type="match status" value="1"/>
</dbReference>
<dbReference type="InterPro" id="IPR050090">
    <property type="entry name" value="Tyrosine_recombinase_XerCD"/>
</dbReference>
<dbReference type="Proteomes" id="UP000243333">
    <property type="component" value="Unassembled WGS sequence"/>
</dbReference>